<evidence type="ECO:0000313" key="4">
    <source>
        <dbReference type="Proteomes" id="UP000028875"/>
    </source>
</evidence>
<dbReference type="InterPro" id="IPR018604">
    <property type="entry name" value="YycI-like"/>
</dbReference>
<evidence type="ECO:0000313" key="3">
    <source>
        <dbReference type="EMBL" id="CDQ37883.1"/>
    </source>
</evidence>
<dbReference type="STRING" id="1462526.BN990_00148"/>
<evidence type="ECO:0000256" key="1">
    <source>
        <dbReference type="SAM" id="Phobius"/>
    </source>
</evidence>
<accession>A0A024Q5T6</accession>
<dbReference type="RefSeq" id="WP_021290244.1">
    <property type="nucleotide sequence ID" value="NZ_BNER01000001.1"/>
</dbReference>
<organism evidence="3 4">
    <name type="scientific">Virgibacillus massiliensis</name>
    <dbReference type="NCBI Taxonomy" id="1462526"/>
    <lineage>
        <taxon>Bacteria</taxon>
        <taxon>Bacillati</taxon>
        <taxon>Bacillota</taxon>
        <taxon>Bacilli</taxon>
        <taxon>Bacillales</taxon>
        <taxon>Bacillaceae</taxon>
        <taxon>Virgibacillus</taxon>
    </lineage>
</organism>
<feature type="transmembrane region" description="Helical" evidence="1">
    <location>
        <begin position="6"/>
        <end position="23"/>
    </location>
</feature>
<keyword evidence="1" id="KW-0812">Transmembrane</keyword>
<feature type="domain" description="Regulatory protein YycH-like" evidence="2">
    <location>
        <begin position="35"/>
        <end position="254"/>
    </location>
</feature>
<name>A0A024Q5T6_9BACI</name>
<gene>
    <name evidence="3" type="primary">yycI</name>
    <name evidence="3" type="ORF">BN990_00148</name>
</gene>
<dbReference type="InterPro" id="IPR042274">
    <property type="entry name" value="YycH/YycI_2"/>
</dbReference>
<reference evidence="3 4" key="1">
    <citation type="submission" date="2014-03" db="EMBL/GenBank/DDBJ databases">
        <authorList>
            <person name="Urmite Genomes U."/>
        </authorList>
    </citation>
    <scope>NUCLEOTIDE SEQUENCE [LARGE SCALE GENOMIC DNA]</scope>
    <source>
        <strain evidence="3 4">Vm-5</strain>
    </source>
</reference>
<dbReference type="Proteomes" id="UP000028875">
    <property type="component" value="Unassembled WGS sequence"/>
</dbReference>
<dbReference type="OrthoDB" id="2388036at2"/>
<dbReference type="GO" id="GO:0016020">
    <property type="term" value="C:membrane"/>
    <property type="evidence" value="ECO:0007669"/>
    <property type="project" value="InterPro"/>
</dbReference>
<evidence type="ECO:0000259" key="2">
    <source>
        <dbReference type="Pfam" id="PF09648"/>
    </source>
</evidence>
<dbReference type="Pfam" id="PF09648">
    <property type="entry name" value="YycI"/>
    <property type="match status" value="1"/>
</dbReference>
<keyword evidence="1" id="KW-0472">Membrane</keyword>
<dbReference type="Gene3D" id="3.30.310.160">
    <property type="entry name" value="YycH protein, domain 2"/>
    <property type="match status" value="1"/>
</dbReference>
<dbReference type="AlphaFoldDB" id="A0A024Q5T6"/>
<keyword evidence="1" id="KW-1133">Transmembrane helix</keyword>
<proteinExistence type="predicted"/>
<protein>
    <submittedName>
        <fullName evidence="3">Two-component system YycFG regulatory protein</fullName>
    </submittedName>
</protein>
<sequence length="312" mass="36192">MQWNQIKTLFILCFIVLNIYLFVQFLEKQDRTSYETYDSTETTIEDQLEQENIKISADLDVLQKDSIINVAPKEFTEKEAEQIEGLKNQDAQIIDNNLIVSHFEEPVPIPENASEGSIAQQVKSYTAFTDEFTYWGWDQQSNVLIFFQTKNDRPIYYNRFGSLLVYLNEDNEMVYYTQATLGKDEELGGAKNLSKPISAISTLFRDNQIVQGDEVTFIENGYYTRIESDTGTQVFAPNYRITVNDEKNFFVNAMELFVSTDSDTKFISETISKNLSLYKRMNDDVEWKDAFVKYVDNLVVEESIKTKRSEGE</sequence>
<dbReference type="eggNOG" id="COG4853">
    <property type="taxonomic scope" value="Bacteria"/>
</dbReference>
<comment type="caution">
    <text evidence="3">The sequence shown here is derived from an EMBL/GenBank/DDBJ whole genome shotgun (WGS) entry which is preliminary data.</text>
</comment>
<dbReference type="EMBL" id="CCDP010000001">
    <property type="protein sequence ID" value="CDQ37883.1"/>
    <property type="molecule type" value="Genomic_DNA"/>
</dbReference>
<keyword evidence="4" id="KW-1185">Reference proteome</keyword>
<reference evidence="4" key="2">
    <citation type="submission" date="2014-05" db="EMBL/GenBank/DDBJ databases">
        <title>Draft genome sequence of Virgibacillus massiliensis Vm-5.</title>
        <authorList>
            <person name="Khelaifia S."/>
            <person name="Croce O."/>
            <person name="Lagier J.C."/>
            <person name="Raoult D."/>
        </authorList>
    </citation>
    <scope>NUCLEOTIDE SEQUENCE [LARGE SCALE GENOMIC DNA]</scope>
    <source>
        <strain evidence="4">Vm-5</strain>
    </source>
</reference>